<gene>
    <name evidence="2" type="ORF">AVEN_11922_1</name>
</gene>
<sequence length="116" mass="13656">MENGINRQRETGRRRNETIVIYYPVYHSYRYDNNVSNQLANLLETKITIWDCGNSSSHHQMAQRRQYAVKIIYGQKKRGQRSQALPSRGDQSSSSLAKRDFYQSPVKHIFCVKQYP</sequence>
<feature type="region of interest" description="Disordered" evidence="1">
    <location>
        <begin position="77"/>
        <end position="99"/>
    </location>
</feature>
<dbReference type="EMBL" id="BGPR01000699">
    <property type="protein sequence ID" value="GBM32136.1"/>
    <property type="molecule type" value="Genomic_DNA"/>
</dbReference>
<reference evidence="2 3" key="1">
    <citation type="journal article" date="2019" name="Sci. Rep.">
        <title>Orb-weaving spider Araneus ventricosus genome elucidates the spidroin gene catalogue.</title>
        <authorList>
            <person name="Kono N."/>
            <person name="Nakamura H."/>
            <person name="Ohtoshi R."/>
            <person name="Moran D.A.P."/>
            <person name="Shinohara A."/>
            <person name="Yoshida Y."/>
            <person name="Fujiwara M."/>
            <person name="Mori M."/>
            <person name="Tomita M."/>
            <person name="Arakawa K."/>
        </authorList>
    </citation>
    <scope>NUCLEOTIDE SEQUENCE [LARGE SCALE GENOMIC DNA]</scope>
</reference>
<evidence type="ECO:0000256" key="1">
    <source>
        <dbReference type="SAM" id="MobiDB-lite"/>
    </source>
</evidence>
<accession>A0A4Y2EVU5</accession>
<name>A0A4Y2EVU5_ARAVE</name>
<proteinExistence type="predicted"/>
<feature type="compositionally biased region" description="Polar residues" evidence="1">
    <location>
        <begin position="81"/>
        <end position="96"/>
    </location>
</feature>
<evidence type="ECO:0000313" key="3">
    <source>
        <dbReference type="Proteomes" id="UP000499080"/>
    </source>
</evidence>
<dbReference type="Proteomes" id="UP000499080">
    <property type="component" value="Unassembled WGS sequence"/>
</dbReference>
<dbReference type="AlphaFoldDB" id="A0A4Y2EVU5"/>
<evidence type="ECO:0000313" key="2">
    <source>
        <dbReference type="EMBL" id="GBM32136.1"/>
    </source>
</evidence>
<comment type="caution">
    <text evidence="2">The sequence shown here is derived from an EMBL/GenBank/DDBJ whole genome shotgun (WGS) entry which is preliminary data.</text>
</comment>
<keyword evidence="3" id="KW-1185">Reference proteome</keyword>
<protein>
    <submittedName>
        <fullName evidence="2">Uncharacterized protein</fullName>
    </submittedName>
</protein>
<organism evidence="2 3">
    <name type="scientific">Araneus ventricosus</name>
    <name type="common">Orbweaver spider</name>
    <name type="synonym">Epeira ventricosa</name>
    <dbReference type="NCBI Taxonomy" id="182803"/>
    <lineage>
        <taxon>Eukaryota</taxon>
        <taxon>Metazoa</taxon>
        <taxon>Ecdysozoa</taxon>
        <taxon>Arthropoda</taxon>
        <taxon>Chelicerata</taxon>
        <taxon>Arachnida</taxon>
        <taxon>Araneae</taxon>
        <taxon>Araneomorphae</taxon>
        <taxon>Entelegynae</taxon>
        <taxon>Araneoidea</taxon>
        <taxon>Araneidae</taxon>
        <taxon>Araneus</taxon>
    </lineage>
</organism>